<feature type="compositionally biased region" description="Polar residues" evidence="1">
    <location>
        <begin position="17"/>
        <end position="34"/>
    </location>
</feature>
<proteinExistence type="predicted"/>
<dbReference type="EMBL" id="BKCJ010001635">
    <property type="protein sequence ID" value="GEU42925.1"/>
    <property type="molecule type" value="Genomic_DNA"/>
</dbReference>
<feature type="compositionally biased region" description="Basic and acidic residues" evidence="1">
    <location>
        <begin position="61"/>
        <end position="70"/>
    </location>
</feature>
<dbReference type="AlphaFoldDB" id="A0A6L2K4C5"/>
<feature type="region of interest" description="Disordered" evidence="1">
    <location>
        <begin position="1"/>
        <end position="117"/>
    </location>
</feature>
<gene>
    <name evidence="2" type="ORF">Tci_014903</name>
</gene>
<organism evidence="2">
    <name type="scientific">Tanacetum cinerariifolium</name>
    <name type="common">Dalmatian daisy</name>
    <name type="synonym">Chrysanthemum cinerariifolium</name>
    <dbReference type="NCBI Taxonomy" id="118510"/>
    <lineage>
        <taxon>Eukaryota</taxon>
        <taxon>Viridiplantae</taxon>
        <taxon>Streptophyta</taxon>
        <taxon>Embryophyta</taxon>
        <taxon>Tracheophyta</taxon>
        <taxon>Spermatophyta</taxon>
        <taxon>Magnoliopsida</taxon>
        <taxon>eudicotyledons</taxon>
        <taxon>Gunneridae</taxon>
        <taxon>Pentapetalae</taxon>
        <taxon>asterids</taxon>
        <taxon>campanulids</taxon>
        <taxon>Asterales</taxon>
        <taxon>Asteraceae</taxon>
        <taxon>Asteroideae</taxon>
        <taxon>Anthemideae</taxon>
        <taxon>Anthemidinae</taxon>
        <taxon>Tanacetum</taxon>
    </lineage>
</organism>
<protein>
    <submittedName>
        <fullName evidence="2">Uncharacterized protein</fullName>
    </submittedName>
</protein>
<reference evidence="2" key="1">
    <citation type="journal article" date="2019" name="Sci. Rep.">
        <title>Draft genome of Tanacetum cinerariifolium, the natural source of mosquito coil.</title>
        <authorList>
            <person name="Yamashiro T."/>
            <person name="Shiraishi A."/>
            <person name="Satake H."/>
            <person name="Nakayama K."/>
        </authorList>
    </citation>
    <scope>NUCLEOTIDE SEQUENCE</scope>
</reference>
<feature type="region of interest" description="Disordered" evidence="1">
    <location>
        <begin position="287"/>
        <end position="307"/>
    </location>
</feature>
<accession>A0A6L2K4C5</accession>
<name>A0A6L2K4C5_TANCI</name>
<comment type="caution">
    <text evidence="2">The sequence shown here is derived from an EMBL/GenBank/DDBJ whole genome shotgun (WGS) entry which is preliminary data.</text>
</comment>
<evidence type="ECO:0000256" key="1">
    <source>
        <dbReference type="SAM" id="MobiDB-lite"/>
    </source>
</evidence>
<sequence length="515" mass="58061">MVVQLQLGEGSAIPTDPQHTPTLLQSSSFQPQKTQKLRKSKRKDPQVPQLSGPTESIADEAVYKEMDDSLVRAATTASSLEAEQDSGNINKTQSKATPNESSSKGTDSGGGPRCQDTMRDTIAQTRSERVSKFSNDSLLARGNTLQSDEDRLKLNELMELCTTLKSRVLDLEKIKTTQALEIDSFKRTVKKLEKKQRSITYNLKRLYKVGDEQMFDVDQDLHSEEVLVAKQDKNVVKKEVDAAQVQVSTAATTATISIDEVTLAQALAELKHIKPKAKPKEIVFHEPEESTTTTTQIPKAKSQDNEKRKKFFAAKRANGKSNKPPTQAQQRSIMCTYLKNMKGWKHNSLKNKSFANIQELFDKAMKRVNTFVDFRNELVEESSKTAEAEVMEGSSKRASTKLEQESSKKIKIDDDKETAELKQLVKIIPDEEEVAIDVIPLAVTPSIVDRKIHKEQKKSYYKIIRADGSSKIYLVFSHMLKIFDKEDVETLWKLAKAKHESARLEEDYEKCYGVI</sequence>
<evidence type="ECO:0000313" key="2">
    <source>
        <dbReference type="EMBL" id="GEU42925.1"/>
    </source>
</evidence>
<feature type="compositionally biased region" description="Polar residues" evidence="1">
    <location>
        <begin position="75"/>
        <end position="106"/>
    </location>
</feature>